<dbReference type="EMBL" id="CP011112">
    <property type="protein sequence ID" value="AKU15766.1"/>
    <property type="molecule type" value="Genomic_DNA"/>
</dbReference>
<name>A0A0K1JGE2_9MICO</name>
<evidence type="ECO:0000313" key="1">
    <source>
        <dbReference type="EMBL" id="AKU15766.1"/>
    </source>
</evidence>
<dbReference type="Proteomes" id="UP000066480">
    <property type="component" value="Chromosome"/>
</dbReference>
<dbReference type="OrthoDB" id="3630198at2"/>
<sequence length="153" mass="16141">MNRSKAKGTLAETACVNWFRAHGFPWAERLTLSGAYDRGDISLLPGHAVIVEVKSYSAAGNGQPATKMLAGWMAEVEREVNNAGADHGVLVVKRAGSTDVGRWFAYVHPAAFLAMVGAQVEPDMPDPICTTVACVTAVLRTAGYGDPIPLAAS</sequence>
<dbReference type="AlphaFoldDB" id="A0A0K1JGE2"/>
<proteinExistence type="predicted"/>
<accession>A0A0K1JGE2</accession>
<reference evidence="1 2" key="1">
    <citation type="submission" date="2015-03" db="EMBL/GenBank/DDBJ databases">
        <title>Luteipulveratus halotolerans sp. nov., a novel actinobacterium (Dermacoccaceae) from Sarawak, Malaysia.</title>
        <authorList>
            <person name="Juboi H."/>
            <person name="Basik A."/>
            <person name="Shamsul S.S."/>
            <person name="Arnold P."/>
            <person name="Schmitt E.K."/>
            <person name="Sanglier J.-J."/>
            <person name="Yeo T."/>
        </authorList>
    </citation>
    <scope>NUCLEOTIDE SEQUENCE [LARGE SCALE GENOMIC DNA]</scope>
    <source>
        <strain evidence="1 2">MN07-A0370</strain>
    </source>
</reference>
<evidence type="ECO:0008006" key="3">
    <source>
        <dbReference type="Google" id="ProtNLM"/>
    </source>
</evidence>
<dbReference type="STRING" id="571913.VV02_07710"/>
<dbReference type="KEGG" id="lmoi:VV02_07710"/>
<organism evidence="1 2">
    <name type="scientific">Luteipulveratus mongoliensis</name>
    <dbReference type="NCBI Taxonomy" id="571913"/>
    <lineage>
        <taxon>Bacteria</taxon>
        <taxon>Bacillati</taxon>
        <taxon>Actinomycetota</taxon>
        <taxon>Actinomycetes</taxon>
        <taxon>Micrococcales</taxon>
        <taxon>Dermacoccaceae</taxon>
        <taxon>Luteipulveratus</taxon>
    </lineage>
</organism>
<protein>
    <recommendedName>
        <fullName evidence="3">Holliday junction resolvase</fullName>
    </recommendedName>
</protein>
<evidence type="ECO:0000313" key="2">
    <source>
        <dbReference type="Proteomes" id="UP000066480"/>
    </source>
</evidence>
<dbReference type="RefSeq" id="WP_052590835.1">
    <property type="nucleotide sequence ID" value="NZ_CP011112.1"/>
</dbReference>
<gene>
    <name evidence="1" type="ORF">VV02_07710</name>
</gene>
<keyword evidence="2" id="KW-1185">Reference proteome</keyword>